<dbReference type="OrthoDB" id="9792074at2"/>
<dbReference type="GO" id="GO:0006508">
    <property type="term" value="P:proteolysis"/>
    <property type="evidence" value="ECO:0007669"/>
    <property type="project" value="InterPro"/>
</dbReference>
<name>A0A4V3TV27_9ENTE</name>
<comment type="caution">
    <text evidence="2">The sequence shown here is derived from an EMBL/GenBank/DDBJ whole genome shotgun (WGS) entry which is preliminary data.</text>
</comment>
<dbReference type="EMBL" id="SDGV01000015">
    <property type="protein sequence ID" value="THB61209.1"/>
    <property type="molecule type" value="Genomic_DNA"/>
</dbReference>
<evidence type="ECO:0000313" key="2">
    <source>
        <dbReference type="EMBL" id="THB61209.1"/>
    </source>
</evidence>
<proteinExistence type="predicted"/>
<evidence type="ECO:0000313" key="3">
    <source>
        <dbReference type="Proteomes" id="UP000310506"/>
    </source>
</evidence>
<organism evidence="2 3">
    <name type="scientific">Vagococcus silagei</name>
    <dbReference type="NCBI Taxonomy" id="2508885"/>
    <lineage>
        <taxon>Bacteria</taxon>
        <taxon>Bacillati</taxon>
        <taxon>Bacillota</taxon>
        <taxon>Bacilli</taxon>
        <taxon>Lactobacillales</taxon>
        <taxon>Enterococcaceae</taxon>
        <taxon>Vagococcus</taxon>
    </lineage>
</organism>
<dbReference type="Gene3D" id="3.30.1380.10">
    <property type="match status" value="1"/>
</dbReference>
<dbReference type="Proteomes" id="UP000310506">
    <property type="component" value="Unassembled WGS sequence"/>
</dbReference>
<accession>A0A4V3TV27</accession>
<evidence type="ECO:0000259" key="1">
    <source>
        <dbReference type="Pfam" id="PF02557"/>
    </source>
</evidence>
<dbReference type="InterPro" id="IPR003709">
    <property type="entry name" value="VanY-like_core_dom"/>
</dbReference>
<keyword evidence="2" id="KW-0121">Carboxypeptidase</keyword>
<dbReference type="SUPFAM" id="SSF55166">
    <property type="entry name" value="Hedgehog/DD-peptidase"/>
    <property type="match status" value="1"/>
</dbReference>
<dbReference type="Pfam" id="PF02557">
    <property type="entry name" value="VanY"/>
    <property type="match status" value="1"/>
</dbReference>
<dbReference type="InterPro" id="IPR052179">
    <property type="entry name" value="DD-CPase-like"/>
</dbReference>
<keyword evidence="2" id="KW-0645">Protease</keyword>
<keyword evidence="3" id="KW-1185">Reference proteome</keyword>
<reference evidence="2 3" key="1">
    <citation type="submission" date="2019-01" db="EMBL/GenBank/DDBJ databases">
        <title>Vagococcus silagei sp. nov. isolated from brewer's grain.</title>
        <authorList>
            <person name="Guu J.-R."/>
        </authorList>
    </citation>
    <scope>NUCLEOTIDE SEQUENCE [LARGE SCALE GENOMIC DNA]</scope>
    <source>
        <strain evidence="2 3">2B-2</strain>
    </source>
</reference>
<dbReference type="InterPro" id="IPR009045">
    <property type="entry name" value="Zn_M74/Hedgehog-like"/>
</dbReference>
<dbReference type="GO" id="GO:0004180">
    <property type="term" value="F:carboxypeptidase activity"/>
    <property type="evidence" value="ECO:0007669"/>
    <property type="project" value="UniProtKB-KW"/>
</dbReference>
<keyword evidence="2" id="KW-0378">Hydrolase</keyword>
<dbReference type="RefSeq" id="WP_136136903.1">
    <property type="nucleotide sequence ID" value="NZ_SDGV01000015.1"/>
</dbReference>
<gene>
    <name evidence="2" type="ORF">ESZ54_06725</name>
</gene>
<dbReference type="PANTHER" id="PTHR34385:SF1">
    <property type="entry name" value="PEPTIDOGLYCAN L-ALANYL-D-GLUTAMATE ENDOPEPTIDASE CWLK"/>
    <property type="match status" value="1"/>
</dbReference>
<dbReference type="PANTHER" id="PTHR34385">
    <property type="entry name" value="D-ALANYL-D-ALANINE CARBOXYPEPTIDASE"/>
    <property type="match status" value="1"/>
</dbReference>
<dbReference type="AlphaFoldDB" id="A0A4V3TV27"/>
<feature type="domain" description="D-alanyl-D-alanine carboxypeptidase-like core" evidence="1">
    <location>
        <begin position="33"/>
        <end position="162"/>
    </location>
</feature>
<sequence length="188" mass="21880">MKNNYLILVNQEQPLPRFFQPGQLILGRDNVYLEEQTHLKLMALLNEIDGQQSIRLVNGFRSIEEQQLLYDTSVKEFGMTYTKKYVAKPLCSEHHTGLAVDLTTSLANETHLISPEFDWQKNKLVQLFLTKMSDFGFIQRYPEGKEHLTGISYEPWHFRYVGRQHSKKMQALDLCLEEYVLQLGAGVQ</sequence>
<protein>
    <submittedName>
        <fullName evidence="2">D-alanyl-D-alanine carboxypeptidase family protein</fullName>
    </submittedName>
</protein>